<keyword evidence="1" id="KW-1133">Transmembrane helix</keyword>
<evidence type="ECO:0000313" key="2">
    <source>
        <dbReference type="EMBL" id="GII90053.1"/>
    </source>
</evidence>
<dbReference type="RefSeq" id="WP_204020184.1">
    <property type="nucleotide sequence ID" value="NZ_BOOW01000004.1"/>
</dbReference>
<sequence length="761" mass="80212">MASSSDVQAVLLLDLRGTDPAGAVTRLEEAVAWHRRHGEGAASALVVDAVDGLDERHAVYEQVVRNRFIENMLCLIVGPALERDAGLVLRLPSSMSPPRGAVLWISDPEGVGWRMEPPGPALPYHTAEQGLASLVEVLRAPEVFLRVFTAVCEVPDGVASPGLRVVADDAGDRLLAGARAAAVARLTDAVDDTQAGGGPQDHGGLTVYTGGRDGGWSAERLLRPGGRLAEQDALCARRFAEARDTLARLGGPRGVLFRGRASRRVTGRLAEVRDGLAGYRAVLEDTFDRIDGGSGLDRAAREELNRLGVAADLPEAATSGVVDRLKGVVTAALAERTPLPVLVERLREFAHRATPVGSAAQVGRLAPACPAQLLNRLGEPPPFPLRLHNPVLLAVALAVGFLTGLGGTAAAGAAVALWTVLVWWLWSRAPEPGGERGFGGRGRLVVAVHPLLGALGAAGGRALAEAVRLPEFAVWAGYGAAALAALLALPYWWREAVARWCDLVVVAEADIARSRLTQVAAEVAAAEWVISDARRIASDAARTVAEVLERCAGELAAHEPRPLRDNHAGYHQAGYHQAGHSQSGGVLDAVAEDLAAALGTVLAGVWPRLSEPAFHGLAGRSAATLEGLLADYQEHLARWGVQRRPAFSPQGGTDRHIALRATWPRSAEAENALRMETGDLMLQLCRAEDLALLRSSAGSARLVRFAPAGLRGEQDGLHGDSTDETKDAVWTRSGRHAGVLRLVPPRIGTVKASAPGGEDRG</sequence>
<gene>
    <name evidence="2" type="ORF">Ssi02_02840</name>
</gene>
<name>A0A919RAC1_9ACTN</name>
<proteinExistence type="predicted"/>
<dbReference type="EMBL" id="BOOW01000004">
    <property type="protein sequence ID" value="GII90053.1"/>
    <property type="molecule type" value="Genomic_DNA"/>
</dbReference>
<keyword evidence="1" id="KW-0472">Membrane</keyword>
<feature type="transmembrane region" description="Helical" evidence="1">
    <location>
        <begin position="475"/>
        <end position="493"/>
    </location>
</feature>
<reference evidence="2" key="1">
    <citation type="submission" date="2021-01" db="EMBL/GenBank/DDBJ databases">
        <title>Whole genome shotgun sequence of Sinosporangium siamense NBRC 109515.</title>
        <authorList>
            <person name="Komaki H."/>
            <person name="Tamura T."/>
        </authorList>
    </citation>
    <scope>NUCLEOTIDE SEQUENCE</scope>
    <source>
        <strain evidence="2">NBRC 109515</strain>
    </source>
</reference>
<accession>A0A919RAC1</accession>
<evidence type="ECO:0000313" key="3">
    <source>
        <dbReference type="Proteomes" id="UP000606172"/>
    </source>
</evidence>
<comment type="caution">
    <text evidence="2">The sequence shown here is derived from an EMBL/GenBank/DDBJ whole genome shotgun (WGS) entry which is preliminary data.</text>
</comment>
<organism evidence="2 3">
    <name type="scientific">Sinosporangium siamense</name>
    <dbReference type="NCBI Taxonomy" id="1367973"/>
    <lineage>
        <taxon>Bacteria</taxon>
        <taxon>Bacillati</taxon>
        <taxon>Actinomycetota</taxon>
        <taxon>Actinomycetes</taxon>
        <taxon>Streptosporangiales</taxon>
        <taxon>Streptosporangiaceae</taxon>
        <taxon>Sinosporangium</taxon>
    </lineage>
</organism>
<keyword evidence="3" id="KW-1185">Reference proteome</keyword>
<dbReference type="Proteomes" id="UP000606172">
    <property type="component" value="Unassembled WGS sequence"/>
</dbReference>
<keyword evidence="1" id="KW-0812">Transmembrane</keyword>
<dbReference type="AlphaFoldDB" id="A0A919RAC1"/>
<feature type="transmembrane region" description="Helical" evidence="1">
    <location>
        <begin position="444"/>
        <end position="463"/>
    </location>
</feature>
<evidence type="ECO:0000256" key="1">
    <source>
        <dbReference type="SAM" id="Phobius"/>
    </source>
</evidence>
<protein>
    <submittedName>
        <fullName evidence="2">Uncharacterized protein</fullName>
    </submittedName>
</protein>
<feature type="transmembrane region" description="Helical" evidence="1">
    <location>
        <begin position="391"/>
        <end position="424"/>
    </location>
</feature>